<evidence type="ECO:0000259" key="1">
    <source>
        <dbReference type="Pfam" id="PF13556"/>
    </source>
</evidence>
<organism evidence="2 3">
    <name type="scientific">Candidatus Eubacterium avistercoris</name>
    <dbReference type="NCBI Taxonomy" id="2838567"/>
    <lineage>
        <taxon>Bacteria</taxon>
        <taxon>Bacillati</taxon>
        <taxon>Bacillota</taxon>
        <taxon>Clostridia</taxon>
        <taxon>Eubacteriales</taxon>
        <taxon>Eubacteriaceae</taxon>
        <taxon>Eubacterium</taxon>
    </lineage>
</organism>
<evidence type="ECO:0000313" key="2">
    <source>
        <dbReference type="EMBL" id="HIZ07586.1"/>
    </source>
</evidence>
<gene>
    <name evidence="2" type="ORF">IAA08_06595</name>
</gene>
<sequence>MKLSMWIFADRLKQYDPECHISFGKFSIETVRLFSDTEQSDASTLYVGRQKDFFPEGDDFIVCKNQEDLLFLATTDLKDVMNRVLIIMELFARWEGNMMERLSSGAMAQDLFQGSLHIFSHPMFLLDQDQHLLAHSSNYKIGEVNEQWDAMLTHGSSKPDYLVQINEKYPQRFSYKGVFPSRHELYPDQLFEYNFFVRDNWVGIAAIIDQFNNISQGEIDCFSLFCKYLERWFQNYIQEHHSLLLESQLQAAVTAPGSETADLRNRLTQKGWQTADNLIFIKFDAPFLPYNINQHLYHTLRIKFPDTCIFTAELSVCMLCNISRDDPALLKSKLLPLLESSRYYGTAGQPFTMSDSFYQNYKFTTLASEYCKKEVGHIYSADNYTLPYLMAEMKQKISPKLMHPVLKKLKDYDEKHGTDFYDTMYVYLKNERSPLASAKELNLHRNTLAYRLKRLQELFQIDLDDPKVRFHLLVSFELSKQESKNPVKE</sequence>
<dbReference type="InterPro" id="IPR051448">
    <property type="entry name" value="CdaR-like_regulators"/>
</dbReference>
<evidence type="ECO:0000313" key="3">
    <source>
        <dbReference type="Proteomes" id="UP000824024"/>
    </source>
</evidence>
<dbReference type="Pfam" id="PF13556">
    <property type="entry name" value="HTH_30"/>
    <property type="match status" value="1"/>
</dbReference>
<feature type="domain" description="PucR C-terminal helix-turn-helix" evidence="1">
    <location>
        <begin position="422"/>
        <end position="477"/>
    </location>
</feature>
<dbReference type="InterPro" id="IPR042070">
    <property type="entry name" value="PucR_C-HTH_sf"/>
</dbReference>
<proteinExistence type="predicted"/>
<comment type="caution">
    <text evidence="2">The sequence shown here is derived from an EMBL/GenBank/DDBJ whole genome shotgun (WGS) entry which is preliminary data.</text>
</comment>
<dbReference type="PANTHER" id="PTHR33744">
    <property type="entry name" value="CARBOHYDRATE DIACID REGULATOR"/>
    <property type="match status" value="1"/>
</dbReference>
<dbReference type="InterPro" id="IPR025736">
    <property type="entry name" value="PucR_C-HTH_dom"/>
</dbReference>
<reference evidence="2" key="1">
    <citation type="journal article" date="2021" name="PeerJ">
        <title>Extensive microbial diversity within the chicken gut microbiome revealed by metagenomics and culture.</title>
        <authorList>
            <person name="Gilroy R."/>
            <person name="Ravi A."/>
            <person name="Getino M."/>
            <person name="Pursley I."/>
            <person name="Horton D.L."/>
            <person name="Alikhan N.F."/>
            <person name="Baker D."/>
            <person name="Gharbi K."/>
            <person name="Hall N."/>
            <person name="Watson M."/>
            <person name="Adriaenssens E.M."/>
            <person name="Foster-Nyarko E."/>
            <person name="Jarju S."/>
            <person name="Secka A."/>
            <person name="Antonio M."/>
            <person name="Oren A."/>
            <person name="Chaudhuri R.R."/>
            <person name="La Ragione R."/>
            <person name="Hildebrand F."/>
            <person name="Pallen M.J."/>
        </authorList>
    </citation>
    <scope>NUCLEOTIDE SEQUENCE</scope>
    <source>
        <strain evidence="2">CHK192-9172</strain>
    </source>
</reference>
<protein>
    <submittedName>
        <fullName evidence="2">Helix-turn-helix domain-containing protein</fullName>
    </submittedName>
</protein>
<dbReference type="Gene3D" id="1.10.10.2840">
    <property type="entry name" value="PucR C-terminal helix-turn-helix domain"/>
    <property type="match status" value="1"/>
</dbReference>
<reference evidence="2" key="2">
    <citation type="submission" date="2021-04" db="EMBL/GenBank/DDBJ databases">
        <authorList>
            <person name="Gilroy R."/>
        </authorList>
    </citation>
    <scope>NUCLEOTIDE SEQUENCE</scope>
    <source>
        <strain evidence="2">CHK192-9172</strain>
    </source>
</reference>
<accession>A0A9D2IGD4</accession>
<dbReference type="EMBL" id="DXCH01000183">
    <property type="protein sequence ID" value="HIZ07586.1"/>
    <property type="molecule type" value="Genomic_DNA"/>
</dbReference>
<dbReference type="Proteomes" id="UP000824024">
    <property type="component" value="Unassembled WGS sequence"/>
</dbReference>
<dbReference type="AlphaFoldDB" id="A0A9D2IGD4"/>
<name>A0A9D2IGD4_9FIRM</name>